<evidence type="ECO:0000256" key="3">
    <source>
        <dbReference type="SAM" id="Phobius"/>
    </source>
</evidence>
<evidence type="ECO:0000256" key="1">
    <source>
        <dbReference type="ARBA" id="ARBA00022729"/>
    </source>
</evidence>
<keyword evidence="5" id="KW-1185">Reference proteome</keyword>
<dbReference type="InterPro" id="IPR036908">
    <property type="entry name" value="RlpA-like_sf"/>
</dbReference>
<feature type="transmembrane region" description="Helical" evidence="3">
    <location>
        <begin position="53"/>
        <end position="77"/>
    </location>
</feature>
<dbReference type="STRING" id="4829.A0A168S0T5"/>
<dbReference type="InterPro" id="IPR051477">
    <property type="entry name" value="Expansin_CellWall"/>
</dbReference>
<feature type="region of interest" description="Disordered" evidence="2">
    <location>
        <begin position="1"/>
        <end position="28"/>
    </location>
</feature>
<feature type="compositionally biased region" description="Polar residues" evidence="2">
    <location>
        <begin position="8"/>
        <end position="17"/>
    </location>
</feature>
<dbReference type="Gene3D" id="2.40.40.10">
    <property type="entry name" value="RlpA-like domain"/>
    <property type="match status" value="1"/>
</dbReference>
<dbReference type="PANTHER" id="PTHR31836:SF21">
    <property type="entry name" value="EXPANSIN-LIKE PROTEIN 7"/>
    <property type="match status" value="1"/>
</dbReference>
<accession>A0A168S0T5</accession>
<evidence type="ECO:0000256" key="2">
    <source>
        <dbReference type="SAM" id="MobiDB-lite"/>
    </source>
</evidence>
<sequence length="232" mass="24302">MASRTDPEMTQISSHQHSLAGPPAASTTPRWLIEEQPDTIWTRFIAKYRFGKAILVASGVTGVFVVMFIVLGALGVFKNAEYRGMAGIPSVGSSKYEGDSWGTATEGHFSMGGKGDGTYYGKHSIHNNLGLTFSLGLDLDPGVGITACGGSFTAQDSIVALNHVDYGRYADPNESPACGACIVVTGPLGTTKATIQDMCPGCGRGSLDLSPQVFAAVGNFVDGRIPVSWTSC</sequence>
<dbReference type="OMA" id="SWANNDI"/>
<evidence type="ECO:0008006" key="6">
    <source>
        <dbReference type="Google" id="ProtNLM"/>
    </source>
</evidence>
<organism evidence="4">
    <name type="scientific">Absidia glauca</name>
    <name type="common">Pin mould</name>
    <dbReference type="NCBI Taxonomy" id="4829"/>
    <lineage>
        <taxon>Eukaryota</taxon>
        <taxon>Fungi</taxon>
        <taxon>Fungi incertae sedis</taxon>
        <taxon>Mucoromycota</taxon>
        <taxon>Mucoromycotina</taxon>
        <taxon>Mucoromycetes</taxon>
        <taxon>Mucorales</taxon>
        <taxon>Cunninghamellaceae</taxon>
        <taxon>Absidia</taxon>
    </lineage>
</organism>
<dbReference type="OrthoDB" id="406505at2759"/>
<dbReference type="InParanoid" id="A0A168S0T5"/>
<dbReference type="Proteomes" id="UP000078561">
    <property type="component" value="Unassembled WGS sequence"/>
</dbReference>
<dbReference type="EMBL" id="LT554760">
    <property type="protein sequence ID" value="SAM07648.1"/>
    <property type="molecule type" value="Genomic_DNA"/>
</dbReference>
<keyword evidence="3" id="KW-0812">Transmembrane</keyword>
<dbReference type="SUPFAM" id="SSF50685">
    <property type="entry name" value="Barwin-like endoglucanases"/>
    <property type="match status" value="1"/>
</dbReference>
<proteinExistence type="predicted"/>
<dbReference type="AlphaFoldDB" id="A0A168S0T5"/>
<keyword evidence="3" id="KW-0472">Membrane</keyword>
<keyword evidence="1" id="KW-0732">Signal</keyword>
<reference evidence="4" key="1">
    <citation type="submission" date="2016-04" db="EMBL/GenBank/DDBJ databases">
        <authorList>
            <person name="Evans L.H."/>
            <person name="Alamgir A."/>
            <person name="Owens N."/>
            <person name="Weber N.D."/>
            <person name="Virtaneva K."/>
            <person name="Barbian K."/>
            <person name="Babar A."/>
            <person name="Rosenke K."/>
        </authorList>
    </citation>
    <scope>NUCLEOTIDE SEQUENCE [LARGE SCALE GENOMIC DNA]</scope>
    <source>
        <strain evidence="4">CBS 101.48</strain>
    </source>
</reference>
<protein>
    <recommendedName>
        <fullName evidence="6">RlpA-like protein double-psi beta-barrel domain-containing protein</fullName>
    </recommendedName>
</protein>
<evidence type="ECO:0000313" key="5">
    <source>
        <dbReference type="Proteomes" id="UP000078561"/>
    </source>
</evidence>
<evidence type="ECO:0000313" key="4">
    <source>
        <dbReference type="EMBL" id="SAM07648.1"/>
    </source>
</evidence>
<name>A0A168S0T5_ABSGL</name>
<dbReference type="PANTHER" id="PTHR31836">
    <property type="match status" value="1"/>
</dbReference>
<dbReference type="CDD" id="cd22272">
    <property type="entry name" value="DPBB_EXLX1-like"/>
    <property type="match status" value="1"/>
</dbReference>
<keyword evidence="3" id="KW-1133">Transmembrane helix</keyword>
<gene>
    <name evidence="4" type="primary">ABSGL_13291.1 scaffold 13659</name>
</gene>